<dbReference type="Proteomes" id="UP000770717">
    <property type="component" value="Unassembled WGS sequence"/>
</dbReference>
<comment type="caution">
    <text evidence="1">The sequence shown here is derived from an EMBL/GenBank/DDBJ whole genome shotgun (WGS) entry which is preliminary data.</text>
</comment>
<evidence type="ECO:0000313" key="1">
    <source>
        <dbReference type="EMBL" id="KAG9492063.1"/>
    </source>
</evidence>
<keyword evidence="2" id="KW-1185">Reference proteome</keyword>
<dbReference type="EMBL" id="WNTK01000001">
    <property type="protein sequence ID" value="KAG9492063.1"/>
    <property type="molecule type" value="Genomic_DNA"/>
</dbReference>
<evidence type="ECO:0000313" key="2">
    <source>
        <dbReference type="Proteomes" id="UP000770717"/>
    </source>
</evidence>
<organism evidence="1 2">
    <name type="scientific">Eleutherodactylus coqui</name>
    <name type="common">Puerto Rican coqui</name>
    <dbReference type="NCBI Taxonomy" id="57060"/>
    <lineage>
        <taxon>Eukaryota</taxon>
        <taxon>Metazoa</taxon>
        <taxon>Chordata</taxon>
        <taxon>Craniata</taxon>
        <taxon>Vertebrata</taxon>
        <taxon>Euteleostomi</taxon>
        <taxon>Amphibia</taxon>
        <taxon>Batrachia</taxon>
        <taxon>Anura</taxon>
        <taxon>Neobatrachia</taxon>
        <taxon>Hyloidea</taxon>
        <taxon>Eleutherodactylidae</taxon>
        <taxon>Eleutherodactylinae</taxon>
        <taxon>Eleutherodactylus</taxon>
        <taxon>Eleutherodactylus</taxon>
    </lineage>
</organism>
<sequence>MFVNAIHIFNVCILKQNHVLLLSVLYPSIPTNVNRTCKTSTVFHFDLYLYLTRNTSEVCKKKNTNQMEGYQDKKVCIPYFNTPN</sequence>
<protein>
    <submittedName>
        <fullName evidence="1">Uncharacterized protein</fullName>
    </submittedName>
</protein>
<gene>
    <name evidence="1" type="ORF">GDO78_000538</name>
</gene>
<name>A0A8J6KFK4_ELECQ</name>
<proteinExistence type="predicted"/>
<accession>A0A8J6KFK4</accession>
<reference evidence="1" key="1">
    <citation type="thesis" date="2020" institute="ProQuest LLC" country="789 East Eisenhower Parkway, Ann Arbor, MI, USA">
        <title>Comparative Genomics and Chromosome Evolution.</title>
        <authorList>
            <person name="Mudd A.B."/>
        </authorList>
    </citation>
    <scope>NUCLEOTIDE SEQUENCE</scope>
    <source>
        <strain evidence="1">HN-11 Male</strain>
        <tissue evidence="1">Kidney and liver</tissue>
    </source>
</reference>
<dbReference type="AlphaFoldDB" id="A0A8J6KFK4"/>